<comment type="caution">
    <text evidence="2">The sequence shown here is derived from an EMBL/GenBank/DDBJ whole genome shotgun (WGS) entry which is preliminary data.</text>
</comment>
<sequence>GFSITRGGSGGYDSAKNNPHHGGQRLNPQLSFTGPESGLSQISEGSESDDVDEETGRHHSSYSNPASSGFVMDWDNSSGAPNSITFSGQPPSKKFRAMDGDIYTCYNGLDTQFSMPQDDVRDGDDGGQVVALYRMTLSRAKFELSVGVPPTLEALRKGKADQNKWEVEEASRSRS</sequence>
<protein>
    <submittedName>
        <fullName evidence="2">Uncharacterized protein</fullName>
    </submittedName>
</protein>
<gene>
    <name evidence="2" type="ORF">LITE_LOCUS31132</name>
</gene>
<dbReference type="Proteomes" id="UP001154282">
    <property type="component" value="Unassembled WGS sequence"/>
</dbReference>
<feature type="compositionally biased region" description="Polar residues" evidence="1">
    <location>
        <begin position="26"/>
        <end position="42"/>
    </location>
</feature>
<proteinExistence type="predicted"/>
<evidence type="ECO:0000313" key="3">
    <source>
        <dbReference type="Proteomes" id="UP001154282"/>
    </source>
</evidence>
<organism evidence="2 3">
    <name type="scientific">Linum tenue</name>
    <dbReference type="NCBI Taxonomy" id="586396"/>
    <lineage>
        <taxon>Eukaryota</taxon>
        <taxon>Viridiplantae</taxon>
        <taxon>Streptophyta</taxon>
        <taxon>Embryophyta</taxon>
        <taxon>Tracheophyta</taxon>
        <taxon>Spermatophyta</taxon>
        <taxon>Magnoliopsida</taxon>
        <taxon>eudicotyledons</taxon>
        <taxon>Gunneridae</taxon>
        <taxon>Pentapetalae</taxon>
        <taxon>rosids</taxon>
        <taxon>fabids</taxon>
        <taxon>Malpighiales</taxon>
        <taxon>Linaceae</taxon>
        <taxon>Linum</taxon>
    </lineage>
</organism>
<evidence type="ECO:0000313" key="2">
    <source>
        <dbReference type="EMBL" id="CAI0452192.1"/>
    </source>
</evidence>
<reference evidence="2" key="1">
    <citation type="submission" date="2022-08" db="EMBL/GenBank/DDBJ databases">
        <authorList>
            <person name="Gutierrez-Valencia J."/>
        </authorList>
    </citation>
    <scope>NUCLEOTIDE SEQUENCE</scope>
</reference>
<accession>A0AAV0N1B1</accession>
<feature type="non-terminal residue" evidence="2">
    <location>
        <position position="1"/>
    </location>
</feature>
<name>A0AAV0N1B1_9ROSI</name>
<evidence type="ECO:0000256" key="1">
    <source>
        <dbReference type="SAM" id="MobiDB-lite"/>
    </source>
</evidence>
<feature type="region of interest" description="Disordered" evidence="1">
    <location>
        <begin position="1"/>
        <end position="92"/>
    </location>
</feature>
<keyword evidence="3" id="KW-1185">Reference proteome</keyword>
<dbReference type="EMBL" id="CAMGYJ010000007">
    <property type="protein sequence ID" value="CAI0452192.1"/>
    <property type="molecule type" value="Genomic_DNA"/>
</dbReference>
<feature type="compositionally biased region" description="Polar residues" evidence="1">
    <location>
        <begin position="75"/>
        <end position="90"/>
    </location>
</feature>
<dbReference type="AlphaFoldDB" id="A0AAV0N1B1"/>